<accession>A0A2A4ML77</accession>
<organism evidence="1 2">
    <name type="scientific">SAR86 cluster bacterium</name>
    <dbReference type="NCBI Taxonomy" id="2030880"/>
    <lineage>
        <taxon>Bacteria</taxon>
        <taxon>Pseudomonadati</taxon>
        <taxon>Pseudomonadota</taxon>
        <taxon>Gammaproteobacteria</taxon>
        <taxon>SAR86 cluster</taxon>
    </lineage>
</organism>
<dbReference type="AlphaFoldDB" id="A0A2A4ML77"/>
<evidence type="ECO:0000313" key="2">
    <source>
        <dbReference type="Proteomes" id="UP000218172"/>
    </source>
</evidence>
<comment type="caution">
    <text evidence="1">The sequence shown here is derived from an EMBL/GenBank/DDBJ whole genome shotgun (WGS) entry which is preliminary data.</text>
</comment>
<dbReference type="InterPro" id="IPR025234">
    <property type="entry name" value="YjzH-like"/>
</dbReference>
<name>A0A2A4ML77_9GAMM</name>
<proteinExistence type="predicted"/>
<reference evidence="2" key="1">
    <citation type="submission" date="2017-08" db="EMBL/GenBank/DDBJ databases">
        <title>A dynamic microbial community with high functional redundancy inhabits the cold, oxic subseafloor aquifer.</title>
        <authorList>
            <person name="Tully B.J."/>
            <person name="Wheat C.G."/>
            <person name="Glazer B.T."/>
            <person name="Huber J.A."/>
        </authorList>
    </citation>
    <scope>NUCLEOTIDE SEQUENCE [LARGE SCALE GENOMIC DNA]</scope>
</reference>
<protein>
    <recommendedName>
        <fullName evidence="3">DUF4177 domain-containing protein</fullName>
    </recommendedName>
</protein>
<evidence type="ECO:0008006" key="3">
    <source>
        <dbReference type="Google" id="ProtNLM"/>
    </source>
</evidence>
<dbReference type="EMBL" id="NVQR01000090">
    <property type="protein sequence ID" value="PCH60507.1"/>
    <property type="molecule type" value="Genomic_DNA"/>
</dbReference>
<evidence type="ECO:0000313" key="1">
    <source>
        <dbReference type="EMBL" id="PCH60507.1"/>
    </source>
</evidence>
<gene>
    <name evidence="1" type="ORF">COC19_05880</name>
</gene>
<dbReference type="Pfam" id="PF13783">
    <property type="entry name" value="DUF4177"/>
    <property type="match status" value="1"/>
</dbReference>
<dbReference type="Proteomes" id="UP000218172">
    <property type="component" value="Unassembled WGS sequence"/>
</dbReference>
<sequence length="68" mass="7658">MQRYEYKTITIKFTSGFFRKGTPDVARALNSEAVEGWRLSQMMLPSGSLGESEQMIAILERDIANTGK</sequence>